<feature type="compositionally biased region" description="Low complexity" evidence="5">
    <location>
        <begin position="274"/>
        <end position="293"/>
    </location>
</feature>
<dbReference type="PROSITE" id="PS52032">
    <property type="entry name" value="MARR_BRCT_CHROMO"/>
    <property type="match status" value="1"/>
</dbReference>
<feature type="region of interest" description="Disordered" evidence="5">
    <location>
        <begin position="973"/>
        <end position="1014"/>
    </location>
</feature>
<feature type="compositionally biased region" description="Basic residues" evidence="5">
    <location>
        <begin position="302"/>
        <end position="314"/>
    </location>
</feature>
<organism evidence="10 11">
    <name type="scientific">Polysphondylium violaceum</name>
    <dbReference type="NCBI Taxonomy" id="133409"/>
    <lineage>
        <taxon>Eukaryota</taxon>
        <taxon>Amoebozoa</taxon>
        <taxon>Evosea</taxon>
        <taxon>Eumycetozoa</taxon>
        <taxon>Dictyostelia</taxon>
        <taxon>Dictyosteliales</taxon>
        <taxon>Dictyosteliaceae</taxon>
        <taxon>Polysphondylium</taxon>
    </lineage>
</organism>
<dbReference type="InterPro" id="IPR036388">
    <property type="entry name" value="WH-like_DNA-bd_sf"/>
</dbReference>
<dbReference type="SUPFAM" id="SSF46689">
    <property type="entry name" value="Homeodomain-like"/>
    <property type="match status" value="2"/>
</dbReference>
<protein>
    <recommendedName>
        <fullName evidence="12">Myb domain-containing protein</fullName>
    </recommendedName>
</protein>
<dbReference type="Pfam" id="PF16496">
    <property type="entry name" value="SWIRM-assoc_2"/>
    <property type="match status" value="1"/>
</dbReference>
<keyword evidence="11" id="KW-1185">Reference proteome</keyword>
<feature type="compositionally biased region" description="Polar residues" evidence="5">
    <location>
        <begin position="999"/>
        <end position="1010"/>
    </location>
</feature>
<evidence type="ECO:0000259" key="9">
    <source>
        <dbReference type="PROSITE" id="PS52032"/>
    </source>
</evidence>
<dbReference type="InterPro" id="IPR001005">
    <property type="entry name" value="SANT/Myb"/>
</dbReference>
<feature type="compositionally biased region" description="Low complexity" evidence="5">
    <location>
        <begin position="540"/>
        <end position="570"/>
    </location>
</feature>
<dbReference type="SMART" id="SM00717">
    <property type="entry name" value="SANT"/>
    <property type="match status" value="1"/>
</dbReference>
<keyword evidence="2" id="KW-0238">DNA-binding</keyword>
<feature type="region of interest" description="Disordered" evidence="5">
    <location>
        <begin position="270"/>
        <end position="422"/>
    </location>
</feature>
<dbReference type="InterPro" id="IPR032450">
    <property type="entry name" value="SMARCC_N"/>
</dbReference>
<feature type="compositionally biased region" description="Low complexity" evidence="5">
    <location>
        <begin position="723"/>
        <end position="766"/>
    </location>
</feature>
<feature type="region of interest" description="Disordered" evidence="5">
    <location>
        <begin position="683"/>
        <end position="766"/>
    </location>
</feature>
<evidence type="ECO:0000259" key="7">
    <source>
        <dbReference type="PROSITE" id="PS50934"/>
    </source>
</evidence>
<keyword evidence="3" id="KW-0804">Transcription</keyword>
<dbReference type="Proteomes" id="UP000695562">
    <property type="component" value="Unassembled WGS sequence"/>
</dbReference>
<feature type="compositionally biased region" description="Basic and acidic residues" evidence="5">
    <location>
        <begin position="696"/>
        <end position="706"/>
    </location>
</feature>
<comment type="caution">
    <text evidence="10">The sequence shown here is derived from an EMBL/GenBank/DDBJ whole genome shotgun (WGS) entry which is preliminary data.</text>
</comment>
<dbReference type="InterPro" id="IPR007526">
    <property type="entry name" value="SWIRM"/>
</dbReference>
<dbReference type="OrthoDB" id="118550at2759"/>
<gene>
    <name evidence="10" type="ORF">CYY_004807</name>
</gene>
<dbReference type="InterPro" id="IPR009057">
    <property type="entry name" value="Homeodomain-like_sf"/>
</dbReference>
<sequence>MTNNNGNGTAAATTVKVKEFSVNIKDYEDSSYFKKLDAIRAALSKTLSDDTITSKGLATLLAQFLQFYDDMLGRNATNRPNLTKIPMSLFKDYNADGSLYEIFRVMHTFRNTNDWKKFDFKAANRRDKHIEMLVSIHDSLLNLGLLKLPSVYFEDSLNNIEKLKSIVESHGGKIVDNRDSATHIIKTPLEELDEPTNVEYLRTIEHKQKMNLVHWWYYPDSYDAWLSSSDVEGEEPDVDQQIPDKWIVSPRWITDTDIFNEWMNEIDYEEEDNTNNSNSTNNAAGNNANTNTPNKKDDKSVKGKRGRKAKKKVTTPKTGTTPDQEMADSSSGTTEEGNDSNTEESNKRKSTSVPSTPSKKFKQDDETSTPATPVDSTTATTEQQPATVVTPTAATSTPAIPVSAPTTTFAQQPTSPTIPQQPATAKPLPVMMNPLVGGGVVPSPGPLIAKPVPQMVTPMKQPVPGIPNPSTPQPVAINKTPASINTHIANRPRSSSKSTKMDTPSHIAQPMVVTNISQIPAQPQFPGAQPITSAPTSTDSASGVVGASPSATTPTATTTTPTTTATGVSTPPAAKTIGLLSAFSIPPSPCSWFKMSEIHEIERNQLPEFFTGKSPSKNPKIYKEYRDFMINTYLQNPYQYLTLTAIRRNLVGDACSILRVHSFLEHWGLINYFVNPEGGSYIPLPSPQTTQSIKQFHQDKQKEKESPSLTSSGSAVEKEKESSSSSSKENETSTTSTSTTDGTVTSPSTPATATTTTTTTTNTASAAAPTIPKQLITKASPFEFRNNIYSQFKYQCNRCYHDCTKLRFCVTNRPQTLEGQNIPDHMFPMNLCSECFNNGNYPNFLQGTDFTRIEMPAPEMLDEWTDQETLLLLEALDIFADSWTDVAEHVGSKTKEQCLLQFLRLPIEDPYLEDNISKSTQITPNEMELNNPLADMSNPVMSLISFLSTSVSPVVAAAAAQAACNVLISEQDKDKDAAGSTTGEDKEKEKEKEKESDSMDTSSINGPNNTNDDEYFSKVNIQSAAAAALAAASIKAKSLSKVEEKEIQSLILKIVNVQTKKLELKLKYYVELEDGLEKERNSLEKARQNLFAERYSLMKATHTNQQPQPFMTSPNKPLSPNPVSNNTLTSPSSTSTPTTTTTTTSTTPSTITPSVIGTPMNVDNTENK</sequence>
<dbReference type="CDD" id="cd00167">
    <property type="entry name" value="SANT"/>
    <property type="match status" value="1"/>
</dbReference>
<dbReference type="InterPro" id="IPR036420">
    <property type="entry name" value="BRCT_dom_sf"/>
</dbReference>
<name>A0A8J4PU13_9MYCE</name>
<feature type="compositionally biased region" description="Basic and acidic residues" evidence="5">
    <location>
        <begin position="973"/>
        <end position="997"/>
    </location>
</feature>
<accession>A0A8J4PU13</accession>
<dbReference type="PROSITE" id="PS50090">
    <property type="entry name" value="MYB_LIKE"/>
    <property type="match status" value="1"/>
</dbReference>
<dbReference type="InterPro" id="IPR049898">
    <property type="entry name" value="MARR_BRCT_CHROMO"/>
</dbReference>
<dbReference type="AlphaFoldDB" id="A0A8J4PU13"/>
<feature type="compositionally biased region" description="Low complexity" evidence="5">
    <location>
        <begin position="1121"/>
        <end position="1154"/>
    </location>
</feature>
<reference evidence="10" key="1">
    <citation type="submission" date="2020-01" db="EMBL/GenBank/DDBJ databases">
        <title>Development of genomics and gene disruption for Polysphondylium violaceum indicates a role for the polyketide synthase stlB in stalk morphogenesis.</title>
        <authorList>
            <person name="Narita B."/>
            <person name="Kawabe Y."/>
            <person name="Kin K."/>
            <person name="Saito T."/>
            <person name="Gibbs R."/>
            <person name="Kuspa A."/>
            <person name="Muzny D."/>
            <person name="Queller D."/>
            <person name="Richards S."/>
            <person name="Strassman J."/>
            <person name="Sucgang R."/>
            <person name="Worley K."/>
            <person name="Schaap P."/>
        </authorList>
    </citation>
    <scope>NUCLEOTIDE SEQUENCE</scope>
    <source>
        <strain evidence="10">QSvi11</strain>
    </source>
</reference>
<dbReference type="PROSITE" id="PS51293">
    <property type="entry name" value="SANT"/>
    <property type="match status" value="1"/>
</dbReference>
<dbReference type="Gene3D" id="1.10.10.10">
    <property type="entry name" value="Winged helix-like DNA-binding domain superfamily/Winged helix DNA-binding domain"/>
    <property type="match status" value="1"/>
</dbReference>
<dbReference type="EMBL" id="AJWJ01000177">
    <property type="protein sequence ID" value="KAF2073883.1"/>
    <property type="molecule type" value="Genomic_DNA"/>
</dbReference>
<evidence type="ECO:0000256" key="1">
    <source>
        <dbReference type="ARBA" id="ARBA00023015"/>
    </source>
</evidence>
<feature type="domain" description="Chromo" evidence="9">
    <location>
        <begin position="12"/>
        <end position="285"/>
    </location>
</feature>
<dbReference type="PANTHER" id="PTHR12802">
    <property type="entry name" value="SWI/SNF COMPLEX-RELATED"/>
    <property type="match status" value="1"/>
</dbReference>
<feature type="domain" description="SANT" evidence="8">
    <location>
        <begin position="859"/>
        <end position="910"/>
    </location>
</feature>
<feature type="compositionally biased region" description="Polar residues" evidence="5">
    <location>
        <begin position="1104"/>
        <end position="1118"/>
    </location>
</feature>
<evidence type="ECO:0000313" key="10">
    <source>
        <dbReference type="EMBL" id="KAF2073883.1"/>
    </source>
</evidence>
<keyword evidence="1" id="KW-0805">Transcription regulation</keyword>
<dbReference type="FunFam" id="1.10.10.60:FF:000014">
    <property type="entry name" value="SWI/SNF complex subunit SMARCC2 isoform C"/>
    <property type="match status" value="1"/>
</dbReference>
<dbReference type="InterPro" id="IPR032451">
    <property type="entry name" value="SMARCC_C"/>
</dbReference>
<feature type="compositionally biased region" description="Polar residues" evidence="5">
    <location>
        <begin position="368"/>
        <end position="384"/>
    </location>
</feature>
<feature type="domain" description="Myb-like" evidence="6">
    <location>
        <begin position="864"/>
        <end position="906"/>
    </location>
</feature>
<keyword evidence="4" id="KW-0539">Nucleus</keyword>
<evidence type="ECO:0008006" key="12">
    <source>
        <dbReference type="Google" id="ProtNLM"/>
    </source>
</evidence>
<dbReference type="Gene3D" id="3.40.50.10190">
    <property type="entry name" value="BRCT domain"/>
    <property type="match status" value="1"/>
</dbReference>
<feature type="region of interest" description="Disordered" evidence="5">
    <location>
        <begin position="528"/>
        <end position="570"/>
    </location>
</feature>
<feature type="domain" description="SWIRM" evidence="7">
    <location>
        <begin position="584"/>
        <end position="681"/>
    </location>
</feature>
<evidence type="ECO:0000259" key="8">
    <source>
        <dbReference type="PROSITE" id="PS51293"/>
    </source>
</evidence>
<evidence type="ECO:0000259" key="6">
    <source>
        <dbReference type="PROSITE" id="PS50090"/>
    </source>
</evidence>
<evidence type="ECO:0000256" key="4">
    <source>
        <dbReference type="ARBA" id="ARBA00023242"/>
    </source>
</evidence>
<evidence type="ECO:0000256" key="3">
    <source>
        <dbReference type="ARBA" id="ARBA00023163"/>
    </source>
</evidence>
<dbReference type="GO" id="GO:0016514">
    <property type="term" value="C:SWI/SNF complex"/>
    <property type="evidence" value="ECO:0007669"/>
    <property type="project" value="TreeGrafter"/>
</dbReference>
<feature type="region of interest" description="Disordered" evidence="5">
    <location>
        <begin position="1104"/>
        <end position="1168"/>
    </location>
</feature>
<dbReference type="Pfam" id="PF00249">
    <property type="entry name" value="Myb_DNA-binding"/>
    <property type="match status" value="1"/>
</dbReference>
<feature type="compositionally biased region" description="Low complexity" evidence="5">
    <location>
        <begin position="385"/>
        <end position="422"/>
    </location>
</feature>
<dbReference type="InterPro" id="IPR017884">
    <property type="entry name" value="SANT_dom"/>
</dbReference>
<dbReference type="SUPFAM" id="SSF52113">
    <property type="entry name" value="BRCT domain"/>
    <property type="match status" value="1"/>
</dbReference>
<dbReference type="Pfam" id="PF16495">
    <property type="entry name" value="SWIRM-assoc_1"/>
    <property type="match status" value="1"/>
</dbReference>
<evidence type="ECO:0000313" key="11">
    <source>
        <dbReference type="Proteomes" id="UP000695562"/>
    </source>
</evidence>
<evidence type="ECO:0000256" key="2">
    <source>
        <dbReference type="ARBA" id="ARBA00023125"/>
    </source>
</evidence>
<evidence type="ECO:0000256" key="5">
    <source>
        <dbReference type="SAM" id="MobiDB-lite"/>
    </source>
</evidence>
<dbReference type="GO" id="GO:0003677">
    <property type="term" value="F:DNA binding"/>
    <property type="evidence" value="ECO:0007669"/>
    <property type="project" value="UniProtKB-KW"/>
</dbReference>
<dbReference type="Pfam" id="PF04433">
    <property type="entry name" value="SWIRM"/>
    <property type="match status" value="1"/>
</dbReference>
<dbReference type="Gene3D" id="1.10.10.60">
    <property type="entry name" value="Homeodomain-like"/>
    <property type="match status" value="1"/>
</dbReference>
<feature type="compositionally biased region" description="Polar residues" evidence="5">
    <location>
        <begin position="530"/>
        <end position="539"/>
    </location>
</feature>
<proteinExistence type="predicted"/>
<dbReference type="PANTHER" id="PTHR12802:SF41">
    <property type="entry name" value="BRAHMA ASSOCIATED PROTEIN 155 KDA"/>
    <property type="match status" value="1"/>
</dbReference>
<dbReference type="FunFam" id="1.10.10.10:FF:000020">
    <property type="entry name" value="SWI/SNF complex subunit SMARCC2 isoform c"/>
    <property type="match status" value="1"/>
</dbReference>
<dbReference type="PROSITE" id="PS50934">
    <property type="entry name" value="SWIRM"/>
    <property type="match status" value="1"/>
</dbReference>